<comment type="caution">
    <text evidence="1">The sequence shown here is derived from an EMBL/GenBank/DDBJ whole genome shotgun (WGS) entry which is preliminary data.</text>
</comment>
<dbReference type="Proteomes" id="UP001152622">
    <property type="component" value="Chromosome 3"/>
</dbReference>
<sequence length="107" mass="10950">MCSSRGQGEICSGSAVRALRDWGTGQLGLQPTAGMLSSLSRATQRTLLSIKTLVTGTGVPQPEREGASVGGHDVRSLQMCLAGLDPLAARGLSRTSKPHSTTGKGSS</sequence>
<evidence type="ECO:0000313" key="2">
    <source>
        <dbReference type="Proteomes" id="UP001152622"/>
    </source>
</evidence>
<protein>
    <submittedName>
        <fullName evidence="1">Uncharacterized protein</fullName>
    </submittedName>
</protein>
<reference evidence="1" key="1">
    <citation type="journal article" date="2023" name="Science">
        <title>Genome structures resolve the early diversification of teleost fishes.</title>
        <authorList>
            <person name="Parey E."/>
            <person name="Louis A."/>
            <person name="Montfort J."/>
            <person name="Bouchez O."/>
            <person name="Roques C."/>
            <person name="Iampietro C."/>
            <person name="Lluch J."/>
            <person name="Castinel A."/>
            <person name="Donnadieu C."/>
            <person name="Desvignes T."/>
            <person name="Floi Bucao C."/>
            <person name="Jouanno E."/>
            <person name="Wen M."/>
            <person name="Mejri S."/>
            <person name="Dirks R."/>
            <person name="Jansen H."/>
            <person name="Henkel C."/>
            <person name="Chen W.J."/>
            <person name="Zahm M."/>
            <person name="Cabau C."/>
            <person name="Klopp C."/>
            <person name="Thompson A.W."/>
            <person name="Robinson-Rechavi M."/>
            <person name="Braasch I."/>
            <person name="Lecointre G."/>
            <person name="Bobe J."/>
            <person name="Postlethwait J.H."/>
            <person name="Berthelot C."/>
            <person name="Roest Crollius H."/>
            <person name="Guiguen Y."/>
        </authorList>
    </citation>
    <scope>NUCLEOTIDE SEQUENCE</scope>
    <source>
        <strain evidence="1">WJC10195</strain>
    </source>
</reference>
<name>A0A9Q1G0D6_SYNKA</name>
<organism evidence="1 2">
    <name type="scientific">Synaphobranchus kaupii</name>
    <name type="common">Kaup's arrowtooth eel</name>
    <dbReference type="NCBI Taxonomy" id="118154"/>
    <lineage>
        <taxon>Eukaryota</taxon>
        <taxon>Metazoa</taxon>
        <taxon>Chordata</taxon>
        <taxon>Craniata</taxon>
        <taxon>Vertebrata</taxon>
        <taxon>Euteleostomi</taxon>
        <taxon>Actinopterygii</taxon>
        <taxon>Neopterygii</taxon>
        <taxon>Teleostei</taxon>
        <taxon>Anguilliformes</taxon>
        <taxon>Synaphobranchidae</taxon>
        <taxon>Synaphobranchus</taxon>
    </lineage>
</organism>
<evidence type="ECO:0000313" key="1">
    <source>
        <dbReference type="EMBL" id="KAJ8370679.1"/>
    </source>
</evidence>
<dbReference type="AlphaFoldDB" id="A0A9Q1G0D6"/>
<gene>
    <name evidence="1" type="ORF">SKAU_G00107070</name>
</gene>
<accession>A0A9Q1G0D6</accession>
<dbReference type="EMBL" id="JAINUF010000003">
    <property type="protein sequence ID" value="KAJ8370679.1"/>
    <property type="molecule type" value="Genomic_DNA"/>
</dbReference>
<keyword evidence="2" id="KW-1185">Reference proteome</keyword>
<proteinExistence type="predicted"/>